<organism evidence="6 7">
    <name type="scientific">Rubroshorea leprosula</name>
    <dbReference type="NCBI Taxonomy" id="152421"/>
    <lineage>
        <taxon>Eukaryota</taxon>
        <taxon>Viridiplantae</taxon>
        <taxon>Streptophyta</taxon>
        <taxon>Embryophyta</taxon>
        <taxon>Tracheophyta</taxon>
        <taxon>Spermatophyta</taxon>
        <taxon>Magnoliopsida</taxon>
        <taxon>eudicotyledons</taxon>
        <taxon>Gunneridae</taxon>
        <taxon>Pentapetalae</taxon>
        <taxon>rosids</taxon>
        <taxon>malvids</taxon>
        <taxon>Malvales</taxon>
        <taxon>Dipterocarpaceae</taxon>
        <taxon>Rubroshorea</taxon>
    </lineage>
</organism>
<keyword evidence="7" id="KW-1185">Reference proteome</keyword>
<evidence type="ECO:0000256" key="3">
    <source>
        <dbReference type="ARBA" id="ARBA00022483"/>
    </source>
</evidence>
<evidence type="ECO:0000313" key="6">
    <source>
        <dbReference type="EMBL" id="GKV48050.1"/>
    </source>
</evidence>
<evidence type="ECO:0000256" key="1">
    <source>
        <dbReference type="ARBA" id="ARBA00007944"/>
    </source>
</evidence>
<dbReference type="PANTHER" id="PTHR12702">
    <property type="entry name" value="SEC15"/>
    <property type="match status" value="1"/>
</dbReference>
<dbReference type="Proteomes" id="UP001054252">
    <property type="component" value="Unassembled WGS sequence"/>
</dbReference>
<keyword evidence="2" id="KW-0813">Transport</keyword>
<keyword evidence="4" id="KW-0175">Coiled coil</keyword>
<dbReference type="InterPro" id="IPR046361">
    <property type="entry name" value="EXOC6/Sec15_C"/>
</dbReference>
<dbReference type="GO" id="GO:0000145">
    <property type="term" value="C:exocyst"/>
    <property type="evidence" value="ECO:0007669"/>
    <property type="project" value="TreeGrafter"/>
</dbReference>
<dbReference type="FunFam" id="1.20.58.670:FF:000002">
    <property type="entry name" value="Exocyst complex component"/>
    <property type="match status" value="1"/>
</dbReference>
<dbReference type="Gene3D" id="1.20.58.670">
    <property type="entry name" value="Dsl1p vesicle tethering complex, Tip20p subunit, domain D"/>
    <property type="match status" value="1"/>
</dbReference>
<dbReference type="InterPro" id="IPR007225">
    <property type="entry name" value="EXOC6/Sec15"/>
</dbReference>
<evidence type="ECO:0000259" key="5">
    <source>
        <dbReference type="Pfam" id="PF04091"/>
    </source>
</evidence>
<dbReference type="PANTHER" id="PTHR12702:SF0">
    <property type="entry name" value="EXOCYST COMPLEX COMPONENT 6"/>
    <property type="match status" value="1"/>
</dbReference>
<sequence length="246" mass="28049">MYFFIRHAAKLCGIPIRSVERPQDTLTAKVVLKTSSDAAYLALLNLVNSKLDEFMALTENINWTSEEISERNSEYMNEVVIYVDTILSTAQQILPLDALYTVGSGALEYIYNSIVSAFLSDSVKRFNANVVMALNNDPQMPENFADERFHSTDLSEIYKDGSFRSYLIEARQLINLLSSSQPENFMNPVIRERNYNALDYKRVAAICEKFEDPADGIFGSLSSRNTKQSSRKKSMDMLKKRLKEFN</sequence>
<dbReference type="GO" id="GO:0016020">
    <property type="term" value="C:membrane"/>
    <property type="evidence" value="ECO:0007669"/>
    <property type="project" value="TreeGrafter"/>
</dbReference>
<reference evidence="6 7" key="1">
    <citation type="journal article" date="2021" name="Commun. Biol.">
        <title>The genome of Shorea leprosula (Dipterocarpaceae) highlights the ecological relevance of drought in aseasonal tropical rainforests.</title>
        <authorList>
            <person name="Ng K.K.S."/>
            <person name="Kobayashi M.J."/>
            <person name="Fawcett J.A."/>
            <person name="Hatakeyama M."/>
            <person name="Paape T."/>
            <person name="Ng C.H."/>
            <person name="Ang C.C."/>
            <person name="Tnah L.H."/>
            <person name="Lee C.T."/>
            <person name="Nishiyama T."/>
            <person name="Sese J."/>
            <person name="O'Brien M.J."/>
            <person name="Copetti D."/>
            <person name="Mohd Noor M.I."/>
            <person name="Ong R.C."/>
            <person name="Putra M."/>
            <person name="Sireger I.Z."/>
            <person name="Indrioko S."/>
            <person name="Kosugi Y."/>
            <person name="Izuno A."/>
            <person name="Isagi Y."/>
            <person name="Lee S.L."/>
            <person name="Shimizu K.K."/>
        </authorList>
    </citation>
    <scope>NUCLEOTIDE SEQUENCE [LARGE SCALE GENOMIC DNA]</scope>
    <source>
        <strain evidence="6">214</strain>
    </source>
</reference>
<comment type="similarity">
    <text evidence="1">Belongs to the SEC15 family.</text>
</comment>
<dbReference type="Pfam" id="PF04091">
    <property type="entry name" value="Sec15_C"/>
    <property type="match status" value="1"/>
</dbReference>
<feature type="domain" description="Exocyst complex subunit EXOC6/Sec15 C-terminal" evidence="5">
    <location>
        <begin position="3"/>
        <end position="209"/>
    </location>
</feature>
<gene>
    <name evidence="6" type="ORF">SLEP1_g54885</name>
</gene>
<keyword evidence="3" id="KW-0268">Exocytosis</keyword>
<name>A0AAV5ME29_9ROSI</name>
<evidence type="ECO:0000256" key="4">
    <source>
        <dbReference type="ARBA" id="ARBA00023054"/>
    </source>
</evidence>
<accession>A0AAV5ME29</accession>
<dbReference type="AlphaFoldDB" id="A0AAV5ME29"/>
<proteinExistence type="inferred from homology"/>
<dbReference type="InterPro" id="IPR042044">
    <property type="entry name" value="EXOC6PINT-1/Sec15/Tip20_C_dom2"/>
</dbReference>
<comment type="caution">
    <text evidence="6">The sequence shown here is derived from an EMBL/GenBank/DDBJ whole genome shotgun (WGS) entry which is preliminary data.</text>
</comment>
<dbReference type="GO" id="GO:0006893">
    <property type="term" value="P:Golgi to plasma membrane transport"/>
    <property type="evidence" value="ECO:0007669"/>
    <property type="project" value="TreeGrafter"/>
</dbReference>
<dbReference type="GO" id="GO:0090522">
    <property type="term" value="P:vesicle tethering involved in exocytosis"/>
    <property type="evidence" value="ECO:0007669"/>
    <property type="project" value="InterPro"/>
</dbReference>
<dbReference type="GO" id="GO:0006886">
    <property type="term" value="P:intracellular protein transport"/>
    <property type="evidence" value="ECO:0007669"/>
    <property type="project" value="InterPro"/>
</dbReference>
<protein>
    <recommendedName>
        <fullName evidence="5">Exocyst complex subunit EXOC6/Sec15 C-terminal domain-containing protein</fullName>
    </recommendedName>
</protein>
<evidence type="ECO:0000256" key="2">
    <source>
        <dbReference type="ARBA" id="ARBA00022448"/>
    </source>
</evidence>
<dbReference type="EMBL" id="BPVZ01000244">
    <property type="protein sequence ID" value="GKV48050.1"/>
    <property type="molecule type" value="Genomic_DNA"/>
</dbReference>
<evidence type="ECO:0000313" key="7">
    <source>
        <dbReference type="Proteomes" id="UP001054252"/>
    </source>
</evidence>